<dbReference type="InterPro" id="IPR017871">
    <property type="entry name" value="ABC_transporter-like_CS"/>
</dbReference>
<dbReference type="SUPFAM" id="SSF52540">
    <property type="entry name" value="P-loop containing nucleoside triphosphate hydrolases"/>
    <property type="match status" value="1"/>
</dbReference>
<dbReference type="Proteomes" id="UP000186156">
    <property type="component" value="Unassembled WGS sequence"/>
</dbReference>
<evidence type="ECO:0000313" key="9">
    <source>
        <dbReference type="EMBL" id="SIS57944.1"/>
    </source>
</evidence>
<dbReference type="GO" id="GO:0005524">
    <property type="term" value="F:ATP binding"/>
    <property type="evidence" value="ECO:0007669"/>
    <property type="project" value="UniProtKB-KW"/>
</dbReference>
<dbReference type="GO" id="GO:0015833">
    <property type="term" value="P:peptide transport"/>
    <property type="evidence" value="ECO:0007669"/>
    <property type="project" value="InterPro"/>
</dbReference>
<dbReference type="PANTHER" id="PTHR43297:SF2">
    <property type="entry name" value="DIPEPTIDE TRANSPORT ATP-BINDING PROTEIN DPPD"/>
    <property type="match status" value="1"/>
</dbReference>
<gene>
    <name evidence="9" type="ORF">SAMN05421799_101411</name>
</gene>
<dbReference type="InterPro" id="IPR003593">
    <property type="entry name" value="AAA+_ATPase"/>
</dbReference>
<evidence type="ECO:0000256" key="1">
    <source>
        <dbReference type="ARBA" id="ARBA00004202"/>
    </source>
</evidence>
<keyword evidence="10" id="KW-1185">Reference proteome</keyword>
<comment type="subcellular location">
    <subcellularLocation>
        <location evidence="1">Cell membrane</location>
        <topology evidence="1">Peripheral membrane protein</topology>
    </subcellularLocation>
</comment>
<dbReference type="InterPro" id="IPR050388">
    <property type="entry name" value="ABC_Ni/Peptide_Import"/>
</dbReference>
<evidence type="ECO:0000259" key="8">
    <source>
        <dbReference type="PROSITE" id="PS50893"/>
    </source>
</evidence>
<keyword evidence="7" id="KW-0472">Membrane</keyword>
<dbReference type="InterPro" id="IPR003439">
    <property type="entry name" value="ABC_transporter-like_ATP-bd"/>
</dbReference>
<dbReference type="AlphaFoldDB" id="A0A1N7K905"/>
<dbReference type="InterPro" id="IPR027417">
    <property type="entry name" value="P-loop_NTPase"/>
</dbReference>
<keyword evidence="4" id="KW-1003">Cell membrane</keyword>
<dbReference type="Gene3D" id="3.40.50.300">
    <property type="entry name" value="P-loop containing nucleotide triphosphate hydrolases"/>
    <property type="match status" value="1"/>
</dbReference>
<dbReference type="GO" id="GO:0005886">
    <property type="term" value="C:plasma membrane"/>
    <property type="evidence" value="ECO:0007669"/>
    <property type="project" value="UniProtKB-SubCell"/>
</dbReference>
<organism evidence="9 10">
    <name type="scientific">Alicyclobacillus vulcanalis</name>
    <dbReference type="NCBI Taxonomy" id="252246"/>
    <lineage>
        <taxon>Bacteria</taxon>
        <taxon>Bacillati</taxon>
        <taxon>Bacillota</taxon>
        <taxon>Bacilli</taxon>
        <taxon>Bacillales</taxon>
        <taxon>Alicyclobacillaceae</taxon>
        <taxon>Alicyclobacillus</taxon>
    </lineage>
</organism>
<dbReference type="EMBL" id="FTOO01000001">
    <property type="protein sequence ID" value="SIS57944.1"/>
    <property type="molecule type" value="Genomic_DNA"/>
</dbReference>
<dbReference type="RefSeq" id="WP_076344523.1">
    <property type="nucleotide sequence ID" value="NZ_FTOO01000001.1"/>
</dbReference>
<evidence type="ECO:0000256" key="7">
    <source>
        <dbReference type="ARBA" id="ARBA00023136"/>
    </source>
</evidence>
<keyword evidence="5" id="KW-0547">Nucleotide-binding</keyword>
<evidence type="ECO:0000313" key="10">
    <source>
        <dbReference type="Proteomes" id="UP000186156"/>
    </source>
</evidence>
<dbReference type="PANTHER" id="PTHR43297">
    <property type="entry name" value="OLIGOPEPTIDE TRANSPORT ATP-BINDING PROTEIN APPD"/>
    <property type="match status" value="1"/>
</dbReference>
<sequence>MTEPLLAIRDLKTYFVSKQATVKAVDGIDIEVGRGQVVCIVGESGCGKSMTSLSIMRLVPRPYGKIVDGQILFDGRDLLKLSDREMADVRGSEISMIFQEPMTALNPVLSIGTQISEVLVRHRGVPKREALDRAVEMLKFVGVPRAEQIVREYPHQLSGGMRQRVMIAMAMICEPKLLIADEPTTALDVTIQAQVLDLMKKMRRDTNTSIILITHDLGVVADMADHVVVMYAGQVVESVDADTLFSEPKHPYTRALMESIPSLEEDKDVLYSIPGTVPSAANFPKGCRFAERCPIAKPSCFEKMPELREVAPGHLVRCDLV</sequence>
<dbReference type="Pfam" id="PF08352">
    <property type="entry name" value="oligo_HPY"/>
    <property type="match status" value="1"/>
</dbReference>
<keyword evidence="3" id="KW-0813">Transport</keyword>
<evidence type="ECO:0000256" key="3">
    <source>
        <dbReference type="ARBA" id="ARBA00022448"/>
    </source>
</evidence>
<evidence type="ECO:0000256" key="4">
    <source>
        <dbReference type="ARBA" id="ARBA00022475"/>
    </source>
</evidence>
<accession>A0A1N7K905</accession>
<dbReference type="PROSITE" id="PS00211">
    <property type="entry name" value="ABC_TRANSPORTER_1"/>
    <property type="match status" value="1"/>
</dbReference>
<dbReference type="SMART" id="SM00382">
    <property type="entry name" value="AAA"/>
    <property type="match status" value="1"/>
</dbReference>
<evidence type="ECO:0000256" key="5">
    <source>
        <dbReference type="ARBA" id="ARBA00022741"/>
    </source>
</evidence>
<reference evidence="10" key="1">
    <citation type="submission" date="2017-01" db="EMBL/GenBank/DDBJ databases">
        <authorList>
            <person name="Varghese N."/>
            <person name="Submissions S."/>
        </authorList>
    </citation>
    <scope>NUCLEOTIDE SEQUENCE [LARGE SCALE GENOMIC DNA]</scope>
    <source>
        <strain evidence="10">DSM 16176</strain>
    </source>
</reference>
<dbReference type="FunFam" id="3.40.50.300:FF:000016">
    <property type="entry name" value="Oligopeptide ABC transporter ATP-binding component"/>
    <property type="match status" value="1"/>
</dbReference>
<dbReference type="Pfam" id="PF00005">
    <property type="entry name" value="ABC_tran"/>
    <property type="match status" value="1"/>
</dbReference>
<dbReference type="InterPro" id="IPR013563">
    <property type="entry name" value="Oligopep_ABC_C"/>
</dbReference>
<dbReference type="PROSITE" id="PS50893">
    <property type="entry name" value="ABC_TRANSPORTER_2"/>
    <property type="match status" value="1"/>
</dbReference>
<name>A0A1N7K905_9BACL</name>
<proteinExistence type="inferred from homology"/>
<dbReference type="GO" id="GO:0016887">
    <property type="term" value="F:ATP hydrolysis activity"/>
    <property type="evidence" value="ECO:0007669"/>
    <property type="project" value="InterPro"/>
</dbReference>
<keyword evidence="6 9" id="KW-0067">ATP-binding</keyword>
<dbReference type="CDD" id="cd03257">
    <property type="entry name" value="ABC_NikE_OppD_transporters"/>
    <property type="match status" value="1"/>
</dbReference>
<comment type="similarity">
    <text evidence="2">Belongs to the ABC transporter superfamily.</text>
</comment>
<protein>
    <submittedName>
        <fullName evidence="9">Peptide/nickel transport system ATP-binding protein/oligopeptide transport system ATP-binding protein</fullName>
    </submittedName>
</protein>
<dbReference type="OrthoDB" id="43981at2"/>
<dbReference type="NCBIfam" id="TIGR01727">
    <property type="entry name" value="oligo_HPY"/>
    <property type="match status" value="1"/>
</dbReference>
<feature type="domain" description="ABC transporter" evidence="8">
    <location>
        <begin position="8"/>
        <end position="257"/>
    </location>
</feature>
<dbReference type="STRING" id="252246.SAMN05421799_101411"/>
<evidence type="ECO:0000256" key="2">
    <source>
        <dbReference type="ARBA" id="ARBA00005417"/>
    </source>
</evidence>
<evidence type="ECO:0000256" key="6">
    <source>
        <dbReference type="ARBA" id="ARBA00022840"/>
    </source>
</evidence>